<organism evidence="10">
    <name type="scientific">termite gut metagenome</name>
    <dbReference type="NCBI Taxonomy" id="433724"/>
    <lineage>
        <taxon>unclassified sequences</taxon>
        <taxon>metagenomes</taxon>
        <taxon>organismal metagenomes</taxon>
    </lineage>
</organism>
<reference evidence="10" key="1">
    <citation type="submission" date="2019-03" db="EMBL/GenBank/DDBJ databases">
        <title>Single cell metagenomics reveals metabolic interactions within the superorganism composed of flagellate Streblomastix strix and complex community of Bacteroidetes bacteria on its surface.</title>
        <authorList>
            <person name="Treitli S.C."/>
            <person name="Kolisko M."/>
            <person name="Husnik F."/>
            <person name="Keeling P."/>
            <person name="Hampl V."/>
        </authorList>
    </citation>
    <scope>NUCLEOTIDE SEQUENCE</scope>
    <source>
        <strain evidence="10">STM</strain>
    </source>
</reference>
<dbReference type="PRINTS" id="PR00417">
    <property type="entry name" value="PRTPISMRASEI"/>
</dbReference>
<gene>
    <name evidence="10" type="ORF">EZS27_030039</name>
</gene>
<dbReference type="InterPro" id="IPR013826">
    <property type="entry name" value="Topo_IA_cen_sub3"/>
</dbReference>
<feature type="region of interest" description="Disordered" evidence="7">
    <location>
        <begin position="473"/>
        <end position="493"/>
    </location>
</feature>
<comment type="catalytic activity">
    <reaction evidence="1">
        <text>ATP-independent breakage of single-stranded DNA, followed by passage and rejoining.</text>
        <dbReference type="EC" id="5.6.2.1"/>
    </reaction>
</comment>
<dbReference type="InterPro" id="IPR013825">
    <property type="entry name" value="Topo_IA_cen_sub2"/>
</dbReference>
<dbReference type="InterPro" id="IPR000380">
    <property type="entry name" value="Topo_IA"/>
</dbReference>
<evidence type="ECO:0000256" key="1">
    <source>
        <dbReference type="ARBA" id="ARBA00000213"/>
    </source>
</evidence>
<dbReference type="InterPro" id="IPR003601">
    <property type="entry name" value="Topo_IA_2"/>
</dbReference>
<evidence type="ECO:0000259" key="8">
    <source>
        <dbReference type="PROSITE" id="PS50880"/>
    </source>
</evidence>
<dbReference type="InterPro" id="IPR013824">
    <property type="entry name" value="Topo_IA_cen_sub1"/>
</dbReference>
<dbReference type="GO" id="GO:0006310">
    <property type="term" value="P:DNA recombination"/>
    <property type="evidence" value="ECO:0007669"/>
    <property type="project" value="TreeGrafter"/>
</dbReference>
<evidence type="ECO:0000256" key="6">
    <source>
        <dbReference type="ARBA" id="ARBA00023235"/>
    </source>
</evidence>
<dbReference type="GO" id="GO:0006265">
    <property type="term" value="P:DNA topological change"/>
    <property type="evidence" value="ECO:0007669"/>
    <property type="project" value="InterPro"/>
</dbReference>
<feature type="domain" description="Toprim" evidence="8">
    <location>
        <begin position="2"/>
        <end position="142"/>
    </location>
</feature>
<keyword evidence="5" id="KW-0238">DNA-binding</keyword>
<dbReference type="PROSITE" id="PS52039">
    <property type="entry name" value="TOPO_IA_2"/>
    <property type="match status" value="1"/>
</dbReference>
<dbReference type="EC" id="5.6.2.1" evidence="3"/>
<dbReference type="CDD" id="cd03362">
    <property type="entry name" value="TOPRIM_TopoIA_TopoIII"/>
    <property type="match status" value="1"/>
</dbReference>
<feature type="domain" description="Topo IA-type catalytic" evidence="9">
    <location>
        <begin position="159"/>
        <end position="493"/>
    </location>
</feature>
<dbReference type="SUPFAM" id="SSF56712">
    <property type="entry name" value="Prokaryotic type I DNA topoisomerase"/>
    <property type="match status" value="1"/>
</dbReference>
<dbReference type="InterPro" id="IPR013497">
    <property type="entry name" value="Topo_IA_cen"/>
</dbReference>
<sequence>MKIAILAEKPGVAREIATIVGANSKQEGYMEGKGYYVTWAFGHLVQLVMPEEYGMAGFRREHLPVLPEEFILVPRQFKAEKGYKNDPSALKQLKIIQAVLEKCDRIIVATDAGREGELIFRHIYEYVECTKPFDRLWISSLTEKTIKEGLQNLKAGQEYDNLYRAAQARSEADWLIGINASQALSIAAGRGVYSLGRVQTPTLAIICKRYVENTNFVPVPYRQLQIGLAKDGKTITALSKEKIDSKTDANNIYASQQLFREAVISKVECKEVQQEPPLLYDLTTLQKEANSKHGFSAGKTLSLAQQLYEQHKLITYPRTGSRYIPGDVFQETGELIENLKSYPRFASYAGKLSESSLNIHSVDDKKVTDHHALLITENRPGKLSFDEQTIYEMIAGRMLEAFSRTCVKDITTLTLSVDTVLYETKGSVTKIAGWREVFNEQEEDGEDKTELPELSEGETLSIKKLDLLTKQTQPKPLHTEASLLSAMQTAGKE</sequence>
<dbReference type="Gene3D" id="3.40.50.140">
    <property type="match status" value="1"/>
</dbReference>
<dbReference type="PANTHER" id="PTHR11390">
    <property type="entry name" value="PROKARYOTIC DNA TOPOISOMERASE"/>
    <property type="match status" value="1"/>
</dbReference>
<evidence type="ECO:0000256" key="7">
    <source>
        <dbReference type="SAM" id="MobiDB-lite"/>
    </source>
</evidence>
<dbReference type="GO" id="GO:0043597">
    <property type="term" value="C:cytoplasmic replication fork"/>
    <property type="evidence" value="ECO:0007669"/>
    <property type="project" value="TreeGrafter"/>
</dbReference>
<dbReference type="PANTHER" id="PTHR11390:SF21">
    <property type="entry name" value="DNA TOPOISOMERASE 3-ALPHA"/>
    <property type="match status" value="1"/>
</dbReference>
<evidence type="ECO:0000256" key="4">
    <source>
        <dbReference type="ARBA" id="ARBA00023029"/>
    </source>
</evidence>
<evidence type="ECO:0000256" key="5">
    <source>
        <dbReference type="ARBA" id="ARBA00023125"/>
    </source>
</evidence>
<proteinExistence type="inferred from homology"/>
<comment type="caution">
    <text evidence="10">The sequence shown here is derived from an EMBL/GenBank/DDBJ whole genome shotgun (WGS) entry which is preliminary data.</text>
</comment>
<name>A0A5J4QF83_9ZZZZ</name>
<dbReference type="EMBL" id="SNRY01003672">
    <property type="protein sequence ID" value="KAA6320152.1"/>
    <property type="molecule type" value="Genomic_DNA"/>
</dbReference>
<dbReference type="InterPro" id="IPR006171">
    <property type="entry name" value="TOPRIM_dom"/>
</dbReference>
<dbReference type="InterPro" id="IPR003602">
    <property type="entry name" value="Topo_IA_DNA-bd_dom"/>
</dbReference>
<dbReference type="SMART" id="SM00436">
    <property type="entry name" value="TOP1Bc"/>
    <property type="match status" value="1"/>
</dbReference>
<dbReference type="InterPro" id="IPR034144">
    <property type="entry name" value="TOPRIM_TopoIII"/>
</dbReference>
<dbReference type="Gene3D" id="2.70.20.10">
    <property type="entry name" value="Topoisomerase I, domain 3"/>
    <property type="match status" value="1"/>
</dbReference>
<keyword evidence="6 10" id="KW-0413">Isomerase</keyword>
<protein>
    <recommendedName>
        <fullName evidence="3">DNA topoisomerase</fullName>
        <ecNumber evidence="3">5.6.2.1</ecNumber>
    </recommendedName>
</protein>
<keyword evidence="4" id="KW-0799">Topoisomerase</keyword>
<dbReference type="Pfam" id="PF01751">
    <property type="entry name" value="Toprim"/>
    <property type="match status" value="1"/>
</dbReference>
<dbReference type="GO" id="GO:0006281">
    <property type="term" value="P:DNA repair"/>
    <property type="evidence" value="ECO:0007669"/>
    <property type="project" value="TreeGrafter"/>
</dbReference>
<dbReference type="GO" id="GO:0003917">
    <property type="term" value="F:DNA topoisomerase type I (single strand cut, ATP-independent) activity"/>
    <property type="evidence" value="ECO:0007669"/>
    <property type="project" value="UniProtKB-EC"/>
</dbReference>
<dbReference type="SMART" id="SM00437">
    <property type="entry name" value="TOP1Ac"/>
    <property type="match status" value="1"/>
</dbReference>
<dbReference type="Gene3D" id="1.10.290.10">
    <property type="entry name" value="Topoisomerase I, domain 4"/>
    <property type="match status" value="1"/>
</dbReference>
<feature type="non-terminal residue" evidence="10">
    <location>
        <position position="493"/>
    </location>
</feature>
<dbReference type="InterPro" id="IPR023405">
    <property type="entry name" value="Topo_IA_core_domain"/>
</dbReference>
<evidence type="ECO:0000313" key="10">
    <source>
        <dbReference type="EMBL" id="KAA6320152.1"/>
    </source>
</evidence>
<dbReference type="AlphaFoldDB" id="A0A5J4QF83"/>
<dbReference type="PROSITE" id="PS50880">
    <property type="entry name" value="TOPRIM"/>
    <property type="match status" value="1"/>
</dbReference>
<dbReference type="Pfam" id="PF01131">
    <property type="entry name" value="Topoisom_bac"/>
    <property type="match status" value="1"/>
</dbReference>
<dbReference type="GO" id="GO:0003677">
    <property type="term" value="F:DNA binding"/>
    <property type="evidence" value="ECO:0007669"/>
    <property type="project" value="UniProtKB-KW"/>
</dbReference>
<dbReference type="Gene3D" id="1.10.460.10">
    <property type="entry name" value="Topoisomerase I, domain 2"/>
    <property type="match status" value="1"/>
</dbReference>
<dbReference type="SMART" id="SM00493">
    <property type="entry name" value="TOPRIM"/>
    <property type="match status" value="1"/>
</dbReference>
<accession>A0A5J4QF83</accession>
<comment type="similarity">
    <text evidence="2">Belongs to the type IA topoisomerase family.</text>
</comment>
<evidence type="ECO:0000256" key="2">
    <source>
        <dbReference type="ARBA" id="ARBA00009446"/>
    </source>
</evidence>
<evidence type="ECO:0000259" key="9">
    <source>
        <dbReference type="PROSITE" id="PS52039"/>
    </source>
</evidence>
<evidence type="ECO:0000256" key="3">
    <source>
        <dbReference type="ARBA" id="ARBA00012891"/>
    </source>
</evidence>